<gene>
    <name evidence="1" type="ORF">BDU57DRAFT_248239</name>
</gene>
<keyword evidence="2" id="KW-1185">Reference proteome</keyword>
<evidence type="ECO:0000313" key="2">
    <source>
        <dbReference type="Proteomes" id="UP000800096"/>
    </source>
</evidence>
<organism evidence="1 2">
    <name type="scientific">Ampelomyces quisqualis</name>
    <name type="common">Powdery mildew agent</name>
    <dbReference type="NCBI Taxonomy" id="50730"/>
    <lineage>
        <taxon>Eukaryota</taxon>
        <taxon>Fungi</taxon>
        <taxon>Dikarya</taxon>
        <taxon>Ascomycota</taxon>
        <taxon>Pezizomycotina</taxon>
        <taxon>Dothideomycetes</taxon>
        <taxon>Pleosporomycetidae</taxon>
        <taxon>Pleosporales</taxon>
        <taxon>Pleosporineae</taxon>
        <taxon>Phaeosphaeriaceae</taxon>
        <taxon>Ampelomyces</taxon>
    </lineage>
</organism>
<protein>
    <submittedName>
        <fullName evidence="1">Uncharacterized protein</fullName>
    </submittedName>
</protein>
<proteinExistence type="predicted"/>
<sequence>MPLFPRRAKHMSSVRRVTSHAALLRCLSLFVAFSCYRRKCNGGERKARLLMQRLKEKRRILMMPWSTINVCPTASWQRSLLNRDDTRATRLRRRRWNIMRRCCGPVTACMACSKLAVTDEPLAMTDDDCIVVSECFG</sequence>
<accession>A0A6A5QQA9</accession>
<dbReference type="EMBL" id="ML979135">
    <property type="protein sequence ID" value="KAF1916876.1"/>
    <property type="molecule type" value="Genomic_DNA"/>
</dbReference>
<dbReference type="Proteomes" id="UP000800096">
    <property type="component" value="Unassembled WGS sequence"/>
</dbReference>
<dbReference type="AlphaFoldDB" id="A0A6A5QQA9"/>
<reference evidence="1" key="1">
    <citation type="journal article" date="2020" name="Stud. Mycol.">
        <title>101 Dothideomycetes genomes: a test case for predicting lifestyles and emergence of pathogens.</title>
        <authorList>
            <person name="Haridas S."/>
            <person name="Albert R."/>
            <person name="Binder M."/>
            <person name="Bloem J."/>
            <person name="Labutti K."/>
            <person name="Salamov A."/>
            <person name="Andreopoulos B."/>
            <person name="Baker S."/>
            <person name="Barry K."/>
            <person name="Bills G."/>
            <person name="Bluhm B."/>
            <person name="Cannon C."/>
            <person name="Castanera R."/>
            <person name="Culley D."/>
            <person name="Daum C."/>
            <person name="Ezra D."/>
            <person name="Gonzalez J."/>
            <person name="Henrissat B."/>
            <person name="Kuo A."/>
            <person name="Liang C."/>
            <person name="Lipzen A."/>
            <person name="Lutzoni F."/>
            <person name="Magnuson J."/>
            <person name="Mondo S."/>
            <person name="Nolan M."/>
            <person name="Ohm R."/>
            <person name="Pangilinan J."/>
            <person name="Park H.-J."/>
            <person name="Ramirez L."/>
            <person name="Alfaro M."/>
            <person name="Sun H."/>
            <person name="Tritt A."/>
            <person name="Yoshinaga Y."/>
            <person name="Zwiers L.-H."/>
            <person name="Turgeon B."/>
            <person name="Goodwin S."/>
            <person name="Spatafora J."/>
            <person name="Crous P."/>
            <person name="Grigoriev I."/>
        </authorList>
    </citation>
    <scope>NUCLEOTIDE SEQUENCE</scope>
    <source>
        <strain evidence="1">HMLAC05119</strain>
    </source>
</reference>
<name>A0A6A5QQA9_AMPQU</name>
<evidence type="ECO:0000313" key="1">
    <source>
        <dbReference type="EMBL" id="KAF1916876.1"/>
    </source>
</evidence>